<dbReference type="Proteomes" id="UP000178222">
    <property type="component" value="Unassembled WGS sequence"/>
</dbReference>
<evidence type="ECO:0000256" key="1">
    <source>
        <dbReference type="SAM" id="Phobius"/>
    </source>
</evidence>
<accession>A0A1G2RUA4</accession>
<reference evidence="2 3" key="1">
    <citation type="journal article" date="2016" name="Nat. Commun.">
        <title>Thousands of microbial genomes shed light on interconnected biogeochemical processes in an aquifer system.</title>
        <authorList>
            <person name="Anantharaman K."/>
            <person name="Brown C.T."/>
            <person name="Hug L.A."/>
            <person name="Sharon I."/>
            <person name="Castelle C.J."/>
            <person name="Probst A.J."/>
            <person name="Thomas B.C."/>
            <person name="Singh A."/>
            <person name="Wilkins M.J."/>
            <person name="Karaoz U."/>
            <person name="Brodie E.L."/>
            <person name="Williams K.H."/>
            <person name="Hubbard S.S."/>
            <person name="Banfield J.F."/>
        </authorList>
    </citation>
    <scope>NUCLEOTIDE SEQUENCE [LARGE SCALE GENOMIC DNA]</scope>
</reference>
<proteinExistence type="predicted"/>
<name>A0A1G2RUA4_9BACT</name>
<feature type="transmembrane region" description="Helical" evidence="1">
    <location>
        <begin position="42"/>
        <end position="62"/>
    </location>
</feature>
<organism evidence="2 3">
    <name type="scientific">Candidatus Wildermuthbacteria bacterium RIFCSPLOWO2_02_FULL_47_9c</name>
    <dbReference type="NCBI Taxonomy" id="1802466"/>
    <lineage>
        <taxon>Bacteria</taxon>
        <taxon>Candidatus Wildermuthiibacteriota</taxon>
    </lineage>
</organism>
<sequence>MIFSIICLTGIYLGIGVAIVSQLFDTYEREMSNNLTPQTRIVLAFFWPFTTLIFIPVIYSSLRGKNQL</sequence>
<dbReference type="EMBL" id="MHUL01000034">
    <property type="protein sequence ID" value="OHA76423.1"/>
    <property type="molecule type" value="Genomic_DNA"/>
</dbReference>
<evidence type="ECO:0000313" key="3">
    <source>
        <dbReference type="Proteomes" id="UP000178222"/>
    </source>
</evidence>
<protein>
    <submittedName>
        <fullName evidence="2">Uncharacterized protein</fullName>
    </submittedName>
</protein>
<keyword evidence="1" id="KW-0472">Membrane</keyword>
<evidence type="ECO:0000313" key="2">
    <source>
        <dbReference type="EMBL" id="OHA76423.1"/>
    </source>
</evidence>
<comment type="caution">
    <text evidence="2">The sequence shown here is derived from an EMBL/GenBank/DDBJ whole genome shotgun (WGS) entry which is preliminary data.</text>
</comment>
<gene>
    <name evidence="2" type="ORF">A3J30_00110</name>
</gene>
<keyword evidence="1" id="KW-0812">Transmembrane</keyword>
<keyword evidence="1" id="KW-1133">Transmembrane helix</keyword>
<dbReference type="AlphaFoldDB" id="A0A1G2RUA4"/>